<evidence type="ECO:0000256" key="2">
    <source>
        <dbReference type="SAM" id="SignalP"/>
    </source>
</evidence>
<comment type="caution">
    <text evidence="3">The sequence shown here is derived from an EMBL/GenBank/DDBJ whole genome shotgun (WGS) entry which is preliminary data.</text>
</comment>
<dbReference type="OrthoDB" id="5512922at2"/>
<feature type="compositionally biased region" description="Pro residues" evidence="1">
    <location>
        <begin position="50"/>
        <end position="61"/>
    </location>
</feature>
<sequence length="287" mass="31181">MRRSSTFALPFATFILVGLAAPALAFAAPQAEPEPLPPGEKKADPMEIAAPPPPPPPPPPQRTMQVPETIRTPEPPPRSSYDEDDDDDDRRWAAGDHFEFTMGFLAGQRSYSKTSFKFEEGTAEGIGGGGLVAPFVMPPFDNATVLGLRYDMRVVMSHIRMTVGFDLPFPTYKASDSTAVYDVNGTPRTVTVQSLSAKELRFGIGGEYAWTKVALFADLLGGVHWVDTELSIDGYKADYGAVTFAFSGRAGARAHVRKWFFAQLAGEVGIIGDVRWNAEMSVGFSLK</sequence>
<dbReference type="AlphaFoldDB" id="A0A6N7PWC9"/>
<evidence type="ECO:0000313" key="4">
    <source>
        <dbReference type="Proteomes" id="UP000440224"/>
    </source>
</evidence>
<evidence type="ECO:0008006" key="5">
    <source>
        <dbReference type="Google" id="ProtNLM"/>
    </source>
</evidence>
<evidence type="ECO:0000313" key="3">
    <source>
        <dbReference type="EMBL" id="MRG94740.1"/>
    </source>
</evidence>
<protein>
    <recommendedName>
        <fullName evidence="5">Outer membrane beta-barrel protein</fullName>
    </recommendedName>
</protein>
<gene>
    <name evidence="3" type="ORF">GF068_22875</name>
</gene>
<proteinExistence type="predicted"/>
<dbReference type="SUPFAM" id="SSF101447">
    <property type="entry name" value="Formin homology 2 domain (FH2 domain)"/>
    <property type="match status" value="1"/>
</dbReference>
<dbReference type="EMBL" id="WJIE01000006">
    <property type="protein sequence ID" value="MRG94740.1"/>
    <property type="molecule type" value="Genomic_DNA"/>
</dbReference>
<evidence type="ECO:0000256" key="1">
    <source>
        <dbReference type="SAM" id="MobiDB-lite"/>
    </source>
</evidence>
<feature type="chain" id="PRO_5027022762" description="Outer membrane beta-barrel protein" evidence="2">
    <location>
        <begin position="28"/>
        <end position="287"/>
    </location>
</feature>
<organism evidence="3 4">
    <name type="scientific">Polyangium spumosum</name>
    <dbReference type="NCBI Taxonomy" id="889282"/>
    <lineage>
        <taxon>Bacteria</taxon>
        <taxon>Pseudomonadati</taxon>
        <taxon>Myxococcota</taxon>
        <taxon>Polyangia</taxon>
        <taxon>Polyangiales</taxon>
        <taxon>Polyangiaceae</taxon>
        <taxon>Polyangium</taxon>
    </lineage>
</organism>
<feature type="signal peptide" evidence="2">
    <location>
        <begin position="1"/>
        <end position="27"/>
    </location>
</feature>
<name>A0A6N7PWC9_9BACT</name>
<dbReference type="Proteomes" id="UP000440224">
    <property type="component" value="Unassembled WGS sequence"/>
</dbReference>
<feature type="region of interest" description="Disordered" evidence="1">
    <location>
        <begin position="30"/>
        <end position="91"/>
    </location>
</feature>
<dbReference type="RefSeq" id="WP_153821557.1">
    <property type="nucleotide sequence ID" value="NZ_WJIE01000006.1"/>
</dbReference>
<keyword evidence="4" id="KW-1185">Reference proteome</keyword>
<keyword evidence="2" id="KW-0732">Signal</keyword>
<reference evidence="3 4" key="1">
    <citation type="submission" date="2019-10" db="EMBL/GenBank/DDBJ databases">
        <title>A soil myxobacterium in the family Polyangiaceae.</title>
        <authorList>
            <person name="Li Y."/>
            <person name="Wang J."/>
        </authorList>
    </citation>
    <scope>NUCLEOTIDE SEQUENCE [LARGE SCALE GENOMIC DNA]</scope>
    <source>
        <strain evidence="3 4">DSM 14734</strain>
    </source>
</reference>
<accession>A0A6N7PWC9</accession>